<dbReference type="Proteomes" id="UP000076335">
    <property type="component" value="Unassembled WGS sequence"/>
</dbReference>
<sequence length="148" mass="15723">MVVPAVNNQSVSQVSQYGRLAAAGARGMATVDRNAQVQAPSEHYTYDPDNDGILFNAYIDGKGSRNSGQGSAGEQKDQRAEQSRFSAARRASDREGAISSESDIDFASFLDPEIPFDLSVNSGTSFYAVVNAVVHGAGVRGTRVDAYI</sequence>
<proteinExistence type="predicted"/>
<accession>A0A154L590</accession>
<feature type="region of interest" description="Disordered" evidence="1">
    <location>
        <begin position="57"/>
        <end position="99"/>
    </location>
</feature>
<dbReference type="EMBL" id="LPVY01000012">
    <property type="protein sequence ID" value="KZB64574.1"/>
    <property type="molecule type" value="Genomic_DNA"/>
</dbReference>
<dbReference type="AlphaFoldDB" id="A0A154L590"/>
<comment type="caution">
    <text evidence="2">The sequence shown here is derived from an EMBL/GenBank/DDBJ whole genome shotgun (WGS) entry which is preliminary data.</text>
</comment>
<dbReference type="OrthoDB" id="7366455at2"/>
<protein>
    <submittedName>
        <fullName evidence="2">Uncharacterized protein</fullName>
    </submittedName>
</protein>
<organism evidence="2 3">
    <name type="scientific">Thalassospira lucentensis</name>
    <dbReference type="NCBI Taxonomy" id="168935"/>
    <lineage>
        <taxon>Bacteria</taxon>
        <taxon>Pseudomonadati</taxon>
        <taxon>Pseudomonadota</taxon>
        <taxon>Alphaproteobacteria</taxon>
        <taxon>Rhodospirillales</taxon>
        <taxon>Thalassospiraceae</taxon>
        <taxon>Thalassospira</taxon>
    </lineage>
</organism>
<evidence type="ECO:0000256" key="1">
    <source>
        <dbReference type="SAM" id="MobiDB-lite"/>
    </source>
</evidence>
<name>A0A154L590_9PROT</name>
<evidence type="ECO:0000313" key="2">
    <source>
        <dbReference type="EMBL" id="KZB64574.1"/>
    </source>
</evidence>
<reference evidence="2 3" key="1">
    <citation type="submission" date="2015-12" db="EMBL/GenBank/DDBJ databases">
        <title>Genome sequence of Thalassospira lucentensis MCCC 1A02072.</title>
        <authorList>
            <person name="Lu L."/>
            <person name="Lai Q."/>
            <person name="Shao Z."/>
            <person name="Qian P."/>
        </authorList>
    </citation>
    <scope>NUCLEOTIDE SEQUENCE [LARGE SCALE GENOMIC DNA]</scope>
    <source>
        <strain evidence="2 3">MCCC 1A02072</strain>
    </source>
</reference>
<gene>
    <name evidence="2" type="ORF">AUP42_01355</name>
</gene>
<dbReference type="RefSeq" id="WP_062951834.1">
    <property type="nucleotide sequence ID" value="NZ_CP136684.1"/>
</dbReference>
<evidence type="ECO:0000313" key="3">
    <source>
        <dbReference type="Proteomes" id="UP000076335"/>
    </source>
</evidence>